<feature type="domain" description="HicB-like antitoxin of toxin-antitoxin system" evidence="1">
    <location>
        <begin position="4"/>
        <end position="122"/>
    </location>
</feature>
<accession>A0A917NNS3</accession>
<evidence type="ECO:0000313" key="3">
    <source>
        <dbReference type="Proteomes" id="UP000661507"/>
    </source>
</evidence>
<protein>
    <submittedName>
        <fullName evidence="2">HicB family protein</fullName>
    </submittedName>
</protein>
<dbReference type="PANTHER" id="PTHR34504:SF2">
    <property type="entry name" value="UPF0150 PROTEIN SSL0259"/>
    <property type="match status" value="1"/>
</dbReference>
<dbReference type="InterPro" id="IPR010985">
    <property type="entry name" value="Ribbon_hlx_hlx"/>
</dbReference>
<dbReference type="InterPro" id="IPR031807">
    <property type="entry name" value="HicB-like"/>
</dbReference>
<dbReference type="Gene3D" id="1.10.1220.10">
    <property type="entry name" value="Met repressor-like"/>
    <property type="match status" value="1"/>
</dbReference>
<proteinExistence type="predicted"/>
<dbReference type="GO" id="GO:0006355">
    <property type="term" value="P:regulation of DNA-templated transcription"/>
    <property type="evidence" value="ECO:0007669"/>
    <property type="project" value="InterPro"/>
</dbReference>
<evidence type="ECO:0000259" key="1">
    <source>
        <dbReference type="Pfam" id="PF15919"/>
    </source>
</evidence>
<evidence type="ECO:0000313" key="2">
    <source>
        <dbReference type="EMBL" id="GGJ14412.1"/>
    </source>
</evidence>
<dbReference type="PANTHER" id="PTHR34504">
    <property type="entry name" value="ANTITOXIN HICB"/>
    <property type="match status" value="1"/>
</dbReference>
<name>A0A917NNS3_9PROT</name>
<dbReference type="InterPro" id="IPR013321">
    <property type="entry name" value="Arc_rbn_hlx_hlx"/>
</dbReference>
<dbReference type="SUPFAM" id="SSF143100">
    <property type="entry name" value="TTHA1013/TTHA0281-like"/>
    <property type="match status" value="1"/>
</dbReference>
<dbReference type="AlphaFoldDB" id="A0A917NNS3"/>
<dbReference type="CDD" id="cd21631">
    <property type="entry name" value="RHH_CopG_NikR-like"/>
    <property type="match status" value="1"/>
</dbReference>
<organism evidence="2 3">
    <name type="scientific">Neoroseomonas lacus</name>
    <dbReference type="NCBI Taxonomy" id="287609"/>
    <lineage>
        <taxon>Bacteria</taxon>
        <taxon>Pseudomonadati</taxon>
        <taxon>Pseudomonadota</taxon>
        <taxon>Alphaproteobacteria</taxon>
        <taxon>Acetobacterales</taxon>
        <taxon>Acetobacteraceae</taxon>
        <taxon>Neoroseomonas</taxon>
    </lineage>
</organism>
<reference evidence="2" key="2">
    <citation type="submission" date="2020-09" db="EMBL/GenBank/DDBJ databases">
        <authorList>
            <person name="Sun Q."/>
            <person name="Zhou Y."/>
        </authorList>
    </citation>
    <scope>NUCLEOTIDE SEQUENCE</scope>
    <source>
        <strain evidence="2">CGMCC 1.3617</strain>
    </source>
</reference>
<dbReference type="RefSeq" id="WP_188967108.1">
    <property type="nucleotide sequence ID" value="NZ_BMKW01000005.1"/>
</dbReference>
<comment type="caution">
    <text evidence="2">The sequence shown here is derived from an EMBL/GenBank/DDBJ whole genome shotgun (WGS) entry which is preliminary data.</text>
</comment>
<reference evidence="2" key="1">
    <citation type="journal article" date="2014" name="Int. J. Syst. Evol. Microbiol.">
        <title>Complete genome sequence of Corynebacterium casei LMG S-19264T (=DSM 44701T), isolated from a smear-ripened cheese.</title>
        <authorList>
            <consortium name="US DOE Joint Genome Institute (JGI-PGF)"/>
            <person name="Walter F."/>
            <person name="Albersmeier A."/>
            <person name="Kalinowski J."/>
            <person name="Ruckert C."/>
        </authorList>
    </citation>
    <scope>NUCLEOTIDE SEQUENCE</scope>
    <source>
        <strain evidence="2">CGMCC 1.3617</strain>
    </source>
</reference>
<keyword evidence="3" id="KW-1185">Reference proteome</keyword>
<gene>
    <name evidence="2" type="ORF">GCM10011320_22030</name>
</gene>
<dbReference type="Gene3D" id="3.30.160.250">
    <property type="match status" value="1"/>
</dbReference>
<dbReference type="SUPFAM" id="SSF47598">
    <property type="entry name" value="Ribbon-helix-helix"/>
    <property type="match status" value="1"/>
</dbReference>
<dbReference type="EMBL" id="BMKW01000005">
    <property type="protein sequence ID" value="GGJ14412.1"/>
    <property type="molecule type" value="Genomic_DNA"/>
</dbReference>
<sequence length="131" mass="13964">MADYIALIHKDADSDFGVSVPDFPGCVTAGTTLDEARAMAAEALALHIEGMVEDGEAVPEPSSLTDIMRDRENRDAVAVLVPGPTRAAKAIRVNITLPEDALRLMDSYAEQHGLTRSGLILAATKRMMEAA</sequence>
<dbReference type="InterPro" id="IPR035069">
    <property type="entry name" value="TTHA1013/TTHA0281-like"/>
</dbReference>
<dbReference type="Proteomes" id="UP000661507">
    <property type="component" value="Unassembled WGS sequence"/>
</dbReference>
<dbReference type="Pfam" id="PF15919">
    <property type="entry name" value="HicB_lk_antitox"/>
    <property type="match status" value="1"/>
</dbReference>
<dbReference type="InterPro" id="IPR051404">
    <property type="entry name" value="TA_system_antitoxin"/>
</dbReference>